<dbReference type="InterPro" id="IPR025664">
    <property type="entry name" value="Spore_III_AC/AD"/>
</dbReference>
<evidence type="ECO:0000256" key="1">
    <source>
        <dbReference type="SAM" id="Phobius"/>
    </source>
</evidence>
<evidence type="ECO:0000313" key="2">
    <source>
        <dbReference type="EMBL" id="MSS38072.1"/>
    </source>
</evidence>
<dbReference type="AlphaFoldDB" id="A0A7X2NNC1"/>
<comment type="caution">
    <text evidence="2">The sequence shown here is derived from an EMBL/GenBank/DDBJ whole genome shotgun (WGS) entry which is preliminary data.</text>
</comment>
<protein>
    <submittedName>
        <fullName evidence="2">Stage III sporulation protein AD</fullName>
    </submittedName>
</protein>
<reference evidence="2 3" key="1">
    <citation type="submission" date="2019-08" db="EMBL/GenBank/DDBJ databases">
        <title>In-depth cultivation of the pig gut microbiome towards novel bacterial diversity and tailored functional studies.</title>
        <authorList>
            <person name="Wylensek D."/>
            <person name="Hitch T.C.A."/>
            <person name="Clavel T."/>
        </authorList>
    </citation>
    <scope>NUCLEOTIDE SEQUENCE [LARGE SCALE GENOMIC DNA]</scope>
    <source>
        <strain evidence="2 3">WCA-389-WT-23D1</strain>
    </source>
</reference>
<organism evidence="2 3">
    <name type="scientific">Clostridium porci</name>
    <dbReference type="NCBI Taxonomy" id="2605778"/>
    <lineage>
        <taxon>Bacteria</taxon>
        <taxon>Bacillati</taxon>
        <taxon>Bacillota</taxon>
        <taxon>Clostridia</taxon>
        <taxon>Eubacteriales</taxon>
        <taxon>Clostridiaceae</taxon>
        <taxon>Clostridium</taxon>
    </lineage>
</organism>
<proteinExistence type="predicted"/>
<accession>A0A7X2NNC1</accession>
<keyword evidence="1" id="KW-1133">Transmembrane helix</keyword>
<feature type="transmembrane region" description="Helical" evidence="1">
    <location>
        <begin position="65"/>
        <end position="82"/>
    </location>
</feature>
<feature type="transmembrane region" description="Helical" evidence="1">
    <location>
        <begin position="27"/>
        <end position="44"/>
    </location>
</feature>
<dbReference type="Proteomes" id="UP000429958">
    <property type="component" value="Unassembled WGS sequence"/>
</dbReference>
<dbReference type="Pfam" id="PF06686">
    <property type="entry name" value="SpoIIIAC"/>
    <property type="match status" value="2"/>
</dbReference>
<keyword evidence="1" id="KW-0812">Transmembrane</keyword>
<keyword evidence="3" id="KW-1185">Reference proteome</keyword>
<gene>
    <name evidence="2" type="ORF">FYJ39_16395</name>
</gene>
<dbReference type="RefSeq" id="WP_154473518.1">
    <property type="nucleotide sequence ID" value="NZ_DBEWUL010000209.1"/>
</dbReference>
<sequence length="128" mass="13967">MTIITVAAAGIATILLAVQLKSIRGEYAVYMVMAASFFIFFYGTGKLKNILETLEQIQSYIKINSVYLVTLLKMIGITYVAEFASSMCKDAGYGSLGGQIEIFGKLSILGISMPILLALFKTLESFLQ</sequence>
<feature type="transmembrane region" description="Helical" evidence="1">
    <location>
        <begin position="102"/>
        <end position="120"/>
    </location>
</feature>
<keyword evidence="1" id="KW-0472">Membrane</keyword>
<dbReference type="EMBL" id="VUMD01000018">
    <property type="protein sequence ID" value="MSS38072.1"/>
    <property type="molecule type" value="Genomic_DNA"/>
</dbReference>
<evidence type="ECO:0000313" key="3">
    <source>
        <dbReference type="Proteomes" id="UP000429958"/>
    </source>
</evidence>
<name>A0A7X2NNC1_9CLOT</name>